<dbReference type="AlphaFoldDB" id="A0AAW2QG25"/>
<comment type="caution">
    <text evidence="1">The sequence shown here is derived from an EMBL/GenBank/DDBJ whole genome shotgun (WGS) entry which is preliminary data.</text>
</comment>
<name>A0AAW2QG25_SESRA</name>
<accession>A0AAW2QG25</accession>
<organism evidence="1">
    <name type="scientific">Sesamum radiatum</name>
    <name type="common">Black benniseed</name>
    <dbReference type="NCBI Taxonomy" id="300843"/>
    <lineage>
        <taxon>Eukaryota</taxon>
        <taxon>Viridiplantae</taxon>
        <taxon>Streptophyta</taxon>
        <taxon>Embryophyta</taxon>
        <taxon>Tracheophyta</taxon>
        <taxon>Spermatophyta</taxon>
        <taxon>Magnoliopsida</taxon>
        <taxon>eudicotyledons</taxon>
        <taxon>Gunneridae</taxon>
        <taxon>Pentapetalae</taxon>
        <taxon>asterids</taxon>
        <taxon>lamiids</taxon>
        <taxon>Lamiales</taxon>
        <taxon>Pedaliaceae</taxon>
        <taxon>Sesamum</taxon>
    </lineage>
</organism>
<dbReference type="PANTHER" id="PTHR34222">
    <property type="entry name" value="GAG_PRE-INTEGRS DOMAIN-CONTAINING PROTEIN"/>
    <property type="match status" value="1"/>
</dbReference>
<gene>
    <name evidence="1" type="ORF">Sradi_3573100</name>
</gene>
<evidence type="ECO:0000313" key="1">
    <source>
        <dbReference type="EMBL" id="KAL0366830.1"/>
    </source>
</evidence>
<evidence type="ECO:0008006" key="2">
    <source>
        <dbReference type="Google" id="ProtNLM"/>
    </source>
</evidence>
<dbReference type="InterPro" id="IPR036875">
    <property type="entry name" value="Znf_CCHC_sf"/>
</dbReference>
<proteinExistence type="predicted"/>
<dbReference type="GO" id="GO:0003676">
    <property type="term" value="F:nucleic acid binding"/>
    <property type="evidence" value="ECO:0007669"/>
    <property type="project" value="InterPro"/>
</dbReference>
<dbReference type="GO" id="GO:0008270">
    <property type="term" value="F:zinc ion binding"/>
    <property type="evidence" value="ECO:0007669"/>
    <property type="project" value="InterPro"/>
</dbReference>
<dbReference type="SUPFAM" id="SSF57756">
    <property type="entry name" value="Retrovirus zinc finger-like domains"/>
    <property type="match status" value="1"/>
</dbReference>
<protein>
    <recommendedName>
        <fullName evidence="2">Retrotransposon gag domain-containing protein</fullName>
    </recommendedName>
</protein>
<sequence>MVITWILNTVSKEIVDAFIYTSSSRSLWLELEARYGGTNGPTIYNLEREIASISQGELSVTAYFTKIKMLRDELVCLDPIPSCVCAAHRQIMAREDSRQLIRFLMGLNNTYEHVRSHILLMDPRPHVQKAFAMVMSVEKQLFVQVQHSVGANGAIYQLNHRDSKQRIDKRSLLCDYCKKTGHLKENCFKLNGTPEWYQELSDKKKKGVGRGKSFVANIEGGSCIDTPRTEETDLSTVVRTELKKLMTEEESAKPRYKTPFDDDVRVNYAPVEYR</sequence>
<reference evidence="1" key="1">
    <citation type="submission" date="2020-06" db="EMBL/GenBank/DDBJ databases">
        <authorList>
            <person name="Li T."/>
            <person name="Hu X."/>
            <person name="Zhang T."/>
            <person name="Song X."/>
            <person name="Zhang H."/>
            <person name="Dai N."/>
            <person name="Sheng W."/>
            <person name="Hou X."/>
            <person name="Wei L."/>
        </authorList>
    </citation>
    <scope>NUCLEOTIDE SEQUENCE</scope>
    <source>
        <strain evidence="1">G02</strain>
        <tissue evidence="1">Leaf</tissue>
    </source>
</reference>
<reference evidence="1" key="2">
    <citation type="journal article" date="2024" name="Plant">
        <title>Genomic evolution and insights into agronomic trait innovations of Sesamum species.</title>
        <authorList>
            <person name="Miao H."/>
            <person name="Wang L."/>
            <person name="Qu L."/>
            <person name="Liu H."/>
            <person name="Sun Y."/>
            <person name="Le M."/>
            <person name="Wang Q."/>
            <person name="Wei S."/>
            <person name="Zheng Y."/>
            <person name="Lin W."/>
            <person name="Duan Y."/>
            <person name="Cao H."/>
            <person name="Xiong S."/>
            <person name="Wang X."/>
            <person name="Wei L."/>
            <person name="Li C."/>
            <person name="Ma Q."/>
            <person name="Ju M."/>
            <person name="Zhao R."/>
            <person name="Li G."/>
            <person name="Mu C."/>
            <person name="Tian Q."/>
            <person name="Mei H."/>
            <person name="Zhang T."/>
            <person name="Gao T."/>
            <person name="Zhang H."/>
        </authorList>
    </citation>
    <scope>NUCLEOTIDE SEQUENCE</scope>
    <source>
        <strain evidence="1">G02</strain>
    </source>
</reference>
<dbReference type="EMBL" id="JACGWJ010000015">
    <property type="protein sequence ID" value="KAL0366830.1"/>
    <property type="molecule type" value="Genomic_DNA"/>
</dbReference>
<dbReference type="PANTHER" id="PTHR34222:SF99">
    <property type="entry name" value="PROTEIN, PUTATIVE-RELATED"/>
    <property type="match status" value="1"/>
</dbReference>